<sequence>MDRFAERFPIQFFGHVPQKNKVILIPVRFVGPETMTVEAVSIEMRALAALKIQKVFRGHLVRKNVRTVRSIDAEIDDVARVLSDSADLLQRSEKERLRLGEVLMRLLLKLDSVRGVREYRRKVTRHIVSLQR</sequence>
<dbReference type="SUPFAM" id="SSF63491">
    <property type="entry name" value="BAG domain"/>
    <property type="match status" value="1"/>
</dbReference>
<proteinExistence type="predicted"/>
<dbReference type="Proteomes" id="UP001180020">
    <property type="component" value="Unassembled WGS sequence"/>
</dbReference>
<dbReference type="SMART" id="SM00015">
    <property type="entry name" value="IQ"/>
    <property type="match status" value="1"/>
</dbReference>
<dbReference type="GO" id="GO:0006457">
    <property type="term" value="P:protein folding"/>
    <property type="evidence" value="ECO:0007669"/>
    <property type="project" value="TreeGrafter"/>
</dbReference>
<dbReference type="AlphaFoldDB" id="A0AAV9EB65"/>
<dbReference type="CDD" id="cd23767">
    <property type="entry name" value="IQCD"/>
    <property type="match status" value="1"/>
</dbReference>
<keyword evidence="4" id="KW-1185">Reference proteome</keyword>
<dbReference type="Pfam" id="PF00612">
    <property type="entry name" value="IQ"/>
    <property type="match status" value="1"/>
</dbReference>
<evidence type="ECO:0000313" key="4">
    <source>
        <dbReference type="Proteomes" id="UP001180020"/>
    </source>
</evidence>
<dbReference type="InterPro" id="IPR000048">
    <property type="entry name" value="IQ_motif_EF-hand-BS"/>
</dbReference>
<feature type="domain" description="BAG" evidence="2">
    <location>
        <begin position="67"/>
        <end position="131"/>
    </location>
</feature>
<organism evidence="3 4">
    <name type="scientific">Acorus calamus</name>
    <name type="common">Sweet flag</name>
    <dbReference type="NCBI Taxonomy" id="4465"/>
    <lineage>
        <taxon>Eukaryota</taxon>
        <taxon>Viridiplantae</taxon>
        <taxon>Streptophyta</taxon>
        <taxon>Embryophyta</taxon>
        <taxon>Tracheophyta</taxon>
        <taxon>Spermatophyta</taxon>
        <taxon>Magnoliopsida</taxon>
        <taxon>Liliopsida</taxon>
        <taxon>Acoraceae</taxon>
        <taxon>Acorus</taxon>
    </lineage>
</organism>
<name>A0AAV9EB65_ACOCL</name>
<gene>
    <name evidence="3" type="ORF">QJS10_CPA08g01729</name>
</gene>
<dbReference type="InterPro" id="IPR036533">
    <property type="entry name" value="BAG_dom_sf"/>
</dbReference>
<evidence type="ECO:0000313" key="3">
    <source>
        <dbReference type="EMBL" id="KAK1310775.1"/>
    </source>
</evidence>
<dbReference type="GO" id="GO:0051087">
    <property type="term" value="F:protein-folding chaperone binding"/>
    <property type="evidence" value="ECO:0007669"/>
    <property type="project" value="InterPro"/>
</dbReference>
<dbReference type="InterPro" id="IPR040400">
    <property type="entry name" value="BAG5/6/7/8"/>
</dbReference>
<reference evidence="3" key="1">
    <citation type="journal article" date="2023" name="Nat. Commun.">
        <title>Diploid and tetraploid genomes of Acorus and the evolution of monocots.</title>
        <authorList>
            <person name="Ma L."/>
            <person name="Liu K.W."/>
            <person name="Li Z."/>
            <person name="Hsiao Y.Y."/>
            <person name="Qi Y."/>
            <person name="Fu T."/>
            <person name="Tang G.D."/>
            <person name="Zhang D."/>
            <person name="Sun W.H."/>
            <person name="Liu D.K."/>
            <person name="Li Y."/>
            <person name="Chen G.Z."/>
            <person name="Liu X.D."/>
            <person name="Liao X.Y."/>
            <person name="Jiang Y.T."/>
            <person name="Yu X."/>
            <person name="Hao Y."/>
            <person name="Huang J."/>
            <person name="Zhao X.W."/>
            <person name="Ke S."/>
            <person name="Chen Y.Y."/>
            <person name="Wu W.L."/>
            <person name="Hsu J.L."/>
            <person name="Lin Y.F."/>
            <person name="Huang M.D."/>
            <person name="Li C.Y."/>
            <person name="Huang L."/>
            <person name="Wang Z.W."/>
            <person name="Zhao X."/>
            <person name="Zhong W.Y."/>
            <person name="Peng D.H."/>
            <person name="Ahmad S."/>
            <person name="Lan S."/>
            <person name="Zhang J.S."/>
            <person name="Tsai W.C."/>
            <person name="Van de Peer Y."/>
            <person name="Liu Z.J."/>
        </authorList>
    </citation>
    <scope>NUCLEOTIDE SEQUENCE</scope>
    <source>
        <strain evidence="3">CP</strain>
    </source>
</reference>
<evidence type="ECO:0000259" key="2">
    <source>
        <dbReference type="PROSITE" id="PS51035"/>
    </source>
</evidence>
<dbReference type="PANTHER" id="PTHR33322">
    <property type="entry name" value="BAG DOMAIN CONTAINING PROTEIN, EXPRESSED"/>
    <property type="match status" value="1"/>
</dbReference>
<dbReference type="PROSITE" id="PS51035">
    <property type="entry name" value="BAG"/>
    <property type="match status" value="1"/>
</dbReference>
<dbReference type="Gene3D" id="1.20.5.190">
    <property type="match status" value="1"/>
</dbReference>
<keyword evidence="1" id="KW-0143">Chaperone</keyword>
<dbReference type="PROSITE" id="PS50096">
    <property type="entry name" value="IQ"/>
    <property type="match status" value="1"/>
</dbReference>
<protein>
    <recommendedName>
        <fullName evidence="2">BAG domain-containing protein</fullName>
    </recommendedName>
</protein>
<accession>A0AAV9EB65</accession>
<reference evidence="3" key="2">
    <citation type="submission" date="2023-06" db="EMBL/GenBank/DDBJ databases">
        <authorList>
            <person name="Ma L."/>
            <person name="Liu K.-W."/>
            <person name="Li Z."/>
            <person name="Hsiao Y.-Y."/>
            <person name="Qi Y."/>
            <person name="Fu T."/>
            <person name="Tang G."/>
            <person name="Zhang D."/>
            <person name="Sun W.-H."/>
            <person name="Liu D.-K."/>
            <person name="Li Y."/>
            <person name="Chen G.-Z."/>
            <person name="Liu X.-D."/>
            <person name="Liao X.-Y."/>
            <person name="Jiang Y.-T."/>
            <person name="Yu X."/>
            <person name="Hao Y."/>
            <person name="Huang J."/>
            <person name="Zhao X.-W."/>
            <person name="Ke S."/>
            <person name="Chen Y.-Y."/>
            <person name="Wu W.-L."/>
            <person name="Hsu J.-L."/>
            <person name="Lin Y.-F."/>
            <person name="Huang M.-D."/>
            <person name="Li C.-Y."/>
            <person name="Huang L."/>
            <person name="Wang Z.-W."/>
            <person name="Zhao X."/>
            <person name="Zhong W.-Y."/>
            <person name="Peng D.-H."/>
            <person name="Ahmad S."/>
            <person name="Lan S."/>
            <person name="Zhang J.-S."/>
            <person name="Tsai W.-C."/>
            <person name="Van De Peer Y."/>
            <person name="Liu Z.-J."/>
        </authorList>
    </citation>
    <scope>NUCLEOTIDE SEQUENCE</scope>
    <source>
        <strain evidence="3">CP</strain>
        <tissue evidence="3">Leaves</tissue>
    </source>
</reference>
<evidence type="ECO:0000256" key="1">
    <source>
        <dbReference type="ARBA" id="ARBA00023186"/>
    </source>
</evidence>
<dbReference type="InterPro" id="IPR003103">
    <property type="entry name" value="BAG_domain"/>
</dbReference>
<comment type="caution">
    <text evidence="3">The sequence shown here is derived from an EMBL/GenBank/DDBJ whole genome shotgun (WGS) entry which is preliminary data.</text>
</comment>
<dbReference type="Gene3D" id="1.20.58.120">
    <property type="entry name" value="BAG domain"/>
    <property type="match status" value="1"/>
</dbReference>
<dbReference type="EMBL" id="JAUJYO010000008">
    <property type="protein sequence ID" value="KAK1310775.1"/>
    <property type="molecule type" value="Genomic_DNA"/>
</dbReference>
<dbReference type="PANTHER" id="PTHR33322:SF4">
    <property type="entry name" value="BAG DOMAIN CONTAINING PROTEIN, EXPRESSED"/>
    <property type="match status" value="1"/>
</dbReference>
<dbReference type="Pfam" id="PF02179">
    <property type="entry name" value="BAG"/>
    <property type="match status" value="1"/>
</dbReference>
<dbReference type="GO" id="GO:0009506">
    <property type="term" value="C:plasmodesma"/>
    <property type="evidence" value="ECO:0007669"/>
    <property type="project" value="TreeGrafter"/>
</dbReference>